<protein>
    <recommendedName>
        <fullName evidence="3">Reverse transcriptase</fullName>
    </recommendedName>
</protein>
<dbReference type="AlphaFoldDB" id="A0A8T0MLK6"/>
<gene>
    <name evidence="1" type="ORF">PVAP13_9NG308173</name>
</gene>
<dbReference type="Proteomes" id="UP000823388">
    <property type="component" value="Chromosome 9N"/>
</dbReference>
<organism evidence="1 2">
    <name type="scientific">Panicum virgatum</name>
    <name type="common">Blackwell switchgrass</name>
    <dbReference type="NCBI Taxonomy" id="38727"/>
    <lineage>
        <taxon>Eukaryota</taxon>
        <taxon>Viridiplantae</taxon>
        <taxon>Streptophyta</taxon>
        <taxon>Embryophyta</taxon>
        <taxon>Tracheophyta</taxon>
        <taxon>Spermatophyta</taxon>
        <taxon>Magnoliopsida</taxon>
        <taxon>Liliopsida</taxon>
        <taxon>Poales</taxon>
        <taxon>Poaceae</taxon>
        <taxon>PACMAD clade</taxon>
        <taxon>Panicoideae</taxon>
        <taxon>Panicodae</taxon>
        <taxon>Paniceae</taxon>
        <taxon>Panicinae</taxon>
        <taxon>Panicum</taxon>
        <taxon>Panicum sect. Hiantes</taxon>
    </lineage>
</organism>
<proteinExistence type="predicted"/>
<evidence type="ECO:0000313" key="2">
    <source>
        <dbReference type="Proteomes" id="UP000823388"/>
    </source>
</evidence>
<dbReference type="Gene3D" id="3.60.10.10">
    <property type="entry name" value="Endonuclease/exonuclease/phosphatase"/>
    <property type="match status" value="1"/>
</dbReference>
<accession>A0A8T0MLK6</accession>
<sequence>MHGSTRSFFLGDFNLIYRARDKNNTNLNLRLMARFRAAINFCGLKEIHLQNRKFTWSNERRRPTLSRLDRFFCNSAWDLSYDNHLLHALSSTHSDHCPLLHARHTGPRRPTPFKFENFWVKLPRFQEIVTQAWTQQTTHTEPFHRLGHKLYTTGRALRNWSRSLISDAKLNYLMAQEVILRLDTAQEHRQLSDAQYSLRAKRKKRLLGWATIEKARKKQCSRISYLREGDANTKFFHLKVNSRKRKNFIQRLRNGNGWAISHEAKQEIIHDHFSNLMSTPPQPTRDFNWDHSSFPQLDLEPLAAAFTEDEILHAIKQMPQDKAPGPDGFTGLFYKSCWPIIKNKVMAAVNSFHNLRCSNLNLVNKANIVLIPKKDGADRVHDYRPISLIHGVAKIINMALAIRLAPYMSSLISP</sequence>
<evidence type="ECO:0000313" key="1">
    <source>
        <dbReference type="EMBL" id="KAG2537648.1"/>
    </source>
</evidence>
<dbReference type="PANTHER" id="PTHR33710">
    <property type="entry name" value="BNAC02G09200D PROTEIN"/>
    <property type="match status" value="1"/>
</dbReference>
<comment type="caution">
    <text evidence="1">The sequence shown here is derived from an EMBL/GenBank/DDBJ whole genome shotgun (WGS) entry which is preliminary data.</text>
</comment>
<dbReference type="EMBL" id="CM029054">
    <property type="protein sequence ID" value="KAG2537648.1"/>
    <property type="molecule type" value="Genomic_DNA"/>
</dbReference>
<dbReference type="InterPro" id="IPR036691">
    <property type="entry name" value="Endo/exonu/phosph_ase_sf"/>
</dbReference>
<dbReference type="SUPFAM" id="SSF56219">
    <property type="entry name" value="DNase I-like"/>
    <property type="match status" value="1"/>
</dbReference>
<keyword evidence="2" id="KW-1185">Reference proteome</keyword>
<dbReference type="PANTHER" id="PTHR33710:SF48">
    <property type="entry name" value="OS02G0307075 PROTEIN"/>
    <property type="match status" value="1"/>
</dbReference>
<evidence type="ECO:0008006" key="3">
    <source>
        <dbReference type="Google" id="ProtNLM"/>
    </source>
</evidence>
<reference evidence="1" key="1">
    <citation type="submission" date="2020-05" db="EMBL/GenBank/DDBJ databases">
        <title>WGS assembly of Panicum virgatum.</title>
        <authorList>
            <person name="Lovell J.T."/>
            <person name="Jenkins J."/>
            <person name="Shu S."/>
            <person name="Juenger T.E."/>
            <person name="Schmutz J."/>
        </authorList>
    </citation>
    <scope>NUCLEOTIDE SEQUENCE</scope>
    <source>
        <strain evidence="1">AP13</strain>
    </source>
</reference>
<name>A0A8T0MLK6_PANVG</name>